<comment type="similarity">
    <text evidence="1">Belongs to the Nre family.</text>
</comment>
<dbReference type="InterPro" id="IPR006979">
    <property type="entry name" value="Nre_C"/>
</dbReference>
<dbReference type="GO" id="GO:0006281">
    <property type="term" value="P:DNA repair"/>
    <property type="evidence" value="ECO:0007669"/>
    <property type="project" value="UniProtKB-UniRule"/>
</dbReference>
<sequence length="415" mass="46490">MVLPESVRKNPWLCANCKGVKHLCGMAPCPLIEEAKRSLQVATLPTKTLFGSSPPSTFVGEAGYPCVYAGPLLPNGRSDTELFEKPSQWLELDFSKLISMRVSLIRSVKRMFVRRADETRVGVAMQEAAMSVKPVDLELLLSKPPSGAPSFSFYTPPLGPSAKVERVLYVENPKVPKAVERVVSDRQLKAVEGLVTLWESGFDEVYLTRLLSSALLGVKRSLVPTRWSITAIDDTLSKAGIKKLKEFKTLDRFLVGKFEALGNRFAVILSPFRWRYEMLESWLPFVGVLDDGSNTIPSDSEDGWGRSSYASGLGGAYYAARLAVVEALLGMKRQAEVIVFMEVTKGWLAPLGVWRVREGVRRCFQNVKTFSSLKEAFEEAISNMETHKKSWYRSSRFLRERLSTKTLEQFFTGYT</sequence>
<dbReference type="HAMAP" id="MF_02096">
    <property type="entry name" value="Nre"/>
    <property type="match status" value="1"/>
</dbReference>
<dbReference type="Pfam" id="PF04894">
    <property type="entry name" value="Nre_N"/>
    <property type="match status" value="1"/>
</dbReference>
<reference evidence="4 5" key="1">
    <citation type="submission" date="2017-04" db="EMBL/GenBank/DDBJ databases">
        <title>Novel microbial lineages endemic to geothermal iron-oxide mats fill important gaps in the evolutionary history of Archaea.</title>
        <authorList>
            <person name="Jay Z.J."/>
            <person name="Beam J.P."/>
            <person name="Dlakic M."/>
            <person name="Rusch D.B."/>
            <person name="Kozubal M.A."/>
            <person name="Inskeep W.P."/>
        </authorList>
    </citation>
    <scope>NUCLEOTIDE SEQUENCE [LARGE SCALE GENOMIC DNA]</scope>
    <source>
        <strain evidence="4">OSP_D</strain>
    </source>
</reference>
<dbReference type="InterPro" id="IPR006978">
    <property type="entry name" value="Nre_N"/>
</dbReference>
<gene>
    <name evidence="4" type="ORF">B9Q01_03365</name>
</gene>
<dbReference type="PANTHER" id="PTHR38136">
    <property type="entry name" value="DNA REPAIR PROTEIN"/>
    <property type="match status" value="1"/>
</dbReference>
<evidence type="ECO:0000256" key="1">
    <source>
        <dbReference type="HAMAP-Rule" id="MF_02096"/>
    </source>
</evidence>
<dbReference type="EMBL" id="NEXC01000014">
    <property type="protein sequence ID" value="PSN83813.1"/>
    <property type="molecule type" value="Genomic_DNA"/>
</dbReference>
<evidence type="ECO:0000259" key="3">
    <source>
        <dbReference type="Pfam" id="PF04895"/>
    </source>
</evidence>
<accession>A0A2R6ABX4</accession>
<keyword evidence="1" id="KW-0227">DNA damage</keyword>
<feature type="domain" description="Archaeal Nre N-terminal" evidence="2">
    <location>
        <begin position="23"/>
        <end position="284"/>
    </location>
</feature>
<protein>
    <recommendedName>
        <fullName evidence="1">DNA repair protein</fullName>
    </recommendedName>
</protein>
<comment type="function">
    <text evidence="1">Involved in DNA damage repair.</text>
</comment>
<dbReference type="Proteomes" id="UP000240880">
    <property type="component" value="Unassembled WGS sequence"/>
</dbReference>
<comment type="caution">
    <text evidence="1">Lacks conserved residue(s) required for the propagation of feature annotation.</text>
</comment>
<evidence type="ECO:0000259" key="2">
    <source>
        <dbReference type="Pfam" id="PF04894"/>
    </source>
</evidence>
<name>A0A2R6ABX4_9ARCH</name>
<dbReference type="Pfam" id="PF04895">
    <property type="entry name" value="Nre_C"/>
    <property type="match status" value="1"/>
</dbReference>
<dbReference type="InterPro" id="IPR033167">
    <property type="entry name" value="Nre"/>
</dbReference>
<proteinExistence type="inferred from homology"/>
<organism evidence="4 5">
    <name type="scientific">Candidatus Marsarchaeota G1 archaeon OSP_D</name>
    <dbReference type="NCBI Taxonomy" id="1978155"/>
    <lineage>
        <taxon>Archaea</taxon>
        <taxon>Candidatus Marsarchaeota</taxon>
        <taxon>Candidatus Marsarchaeota group 1</taxon>
    </lineage>
</organism>
<dbReference type="AlphaFoldDB" id="A0A2R6ABX4"/>
<feature type="domain" description="Archaeal Nre C-terminal" evidence="3">
    <location>
        <begin position="302"/>
        <end position="410"/>
    </location>
</feature>
<evidence type="ECO:0000313" key="4">
    <source>
        <dbReference type="EMBL" id="PSN83813.1"/>
    </source>
</evidence>
<dbReference type="PANTHER" id="PTHR38136:SF2">
    <property type="entry name" value="DNA REPAIR PROTEIN"/>
    <property type="match status" value="1"/>
</dbReference>
<evidence type="ECO:0000313" key="5">
    <source>
        <dbReference type="Proteomes" id="UP000240880"/>
    </source>
</evidence>
<comment type="caution">
    <text evidence="4">The sequence shown here is derived from an EMBL/GenBank/DDBJ whole genome shotgun (WGS) entry which is preliminary data.</text>
</comment>
<keyword evidence="1" id="KW-0234">DNA repair</keyword>